<dbReference type="InterPro" id="IPR002797">
    <property type="entry name" value="Polysacc_synth"/>
</dbReference>
<dbReference type="RefSeq" id="WP_327598534.1">
    <property type="nucleotide sequence ID" value="NZ_JAYXHS010000001.1"/>
</dbReference>
<dbReference type="InterPro" id="IPR050833">
    <property type="entry name" value="Poly_Biosynth_Transport"/>
</dbReference>
<feature type="transmembrane region" description="Helical" evidence="6">
    <location>
        <begin position="439"/>
        <end position="458"/>
    </location>
</feature>
<evidence type="ECO:0000256" key="3">
    <source>
        <dbReference type="ARBA" id="ARBA00022692"/>
    </source>
</evidence>
<dbReference type="Pfam" id="PF01943">
    <property type="entry name" value="Polysacc_synt"/>
    <property type="match status" value="1"/>
</dbReference>
<feature type="transmembrane region" description="Helical" evidence="6">
    <location>
        <begin position="375"/>
        <end position="395"/>
    </location>
</feature>
<sequence length="505" mass="54404">MASLKKSVAANMLGQLYVAAIGIVMVPVYVRHMGIEAYGLISFFVALQTWFALLDMGISPTLIRELSRYRAGAVSQEAVWRFIRSAEWLFLVVGAVCALILVLASSWIAGHWLQLTEISVAEASRCVAMMGVMVGGRWLTSLYRSGLIGMDRLLTVNLVAVLLATLRSVLVVAVLLLISTRCEVFFAYQVVIAVLEFSVCSVLFYRSLPGGKQSALRPDRSALPVFRFAGAMAGLTLAWGVIGQVDRLVLSHYLDLRAYGSYAVALVAASGVTLLSTPLIQALQPRLVFLATSHDEGALANLYRSGTQMLMCVLGVVSGAAIFLGEPLLWAWTGNRTLAHQEATILALYAGGNALLAMSSLVFQLQYARGEIRRHVVGSLIFSLLWVPSVVFLAVHYGATGAAWAWFVGNLAFFVGWMLETQRRMLPGLTGSWLRGDVLRGPAACLSIYALLACLVDAEHGRLASALFACGAAVLVVPIGIWVSPSLRAQAVAYVSGVVCRNRSA</sequence>
<keyword evidence="4 6" id="KW-1133">Transmembrane helix</keyword>
<dbReference type="PANTHER" id="PTHR30250">
    <property type="entry name" value="PST FAMILY PREDICTED COLANIC ACID TRANSPORTER"/>
    <property type="match status" value="1"/>
</dbReference>
<feature type="transmembrane region" description="Helical" evidence="6">
    <location>
        <begin position="262"/>
        <end position="280"/>
    </location>
</feature>
<feature type="transmembrane region" description="Helical" evidence="6">
    <location>
        <begin position="464"/>
        <end position="483"/>
    </location>
</feature>
<comment type="subcellular location">
    <subcellularLocation>
        <location evidence="1">Cell membrane</location>
        <topology evidence="1">Multi-pass membrane protein</topology>
    </subcellularLocation>
</comment>
<feature type="transmembrane region" description="Helical" evidence="6">
    <location>
        <begin position="120"/>
        <end position="140"/>
    </location>
</feature>
<feature type="transmembrane region" description="Helical" evidence="6">
    <location>
        <begin position="12"/>
        <end position="31"/>
    </location>
</feature>
<feature type="transmembrane region" description="Helical" evidence="6">
    <location>
        <begin position="37"/>
        <end position="58"/>
    </location>
</feature>
<feature type="transmembrane region" description="Helical" evidence="6">
    <location>
        <begin position="344"/>
        <end position="363"/>
    </location>
</feature>
<feature type="transmembrane region" description="Helical" evidence="6">
    <location>
        <begin position="309"/>
        <end position="332"/>
    </location>
</feature>
<feature type="transmembrane region" description="Helical" evidence="6">
    <location>
        <begin position="152"/>
        <end position="178"/>
    </location>
</feature>
<keyword evidence="2" id="KW-1003">Cell membrane</keyword>
<keyword evidence="8" id="KW-1185">Reference proteome</keyword>
<evidence type="ECO:0000313" key="7">
    <source>
        <dbReference type="EMBL" id="MEC5385582.1"/>
    </source>
</evidence>
<reference evidence="7 8" key="1">
    <citation type="submission" date="2024-01" db="EMBL/GenBank/DDBJ databases">
        <title>Uliginosibacterium soil sp. nov.</title>
        <authorList>
            <person name="Lv Y."/>
        </authorList>
    </citation>
    <scope>NUCLEOTIDE SEQUENCE [LARGE SCALE GENOMIC DNA]</scope>
    <source>
        <strain evidence="7 8">H3</strain>
    </source>
</reference>
<dbReference type="Proteomes" id="UP001331561">
    <property type="component" value="Unassembled WGS sequence"/>
</dbReference>
<organism evidence="7 8">
    <name type="scientific">Uliginosibacterium silvisoli</name>
    <dbReference type="NCBI Taxonomy" id="3114758"/>
    <lineage>
        <taxon>Bacteria</taxon>
        <taxon>Pseudomonadati</taxon>
        <taxon>Pseudomonadota</taxon>
        <taxon>Betaproteobacteria</taxon>
        <taxon>Rhodocyclales</taxon>
        <taxon>Zoogloeaceae</taxon>
        <taxon>Uliginosibacterium</taxon>
    </lineage>
</organism>
<feature type="transmembrane region" description="Helical" evidence="6">
    <location>
        <begin position="401"/>
        <end position="419"/>
    </location>
</feature>
<accession>A0ABU6K2B8</accession>
<feature type="transmembrane region" description="Helical" evidence="6">
    <location>
        <begin position="225"/>
        <end position="242"/>
    </location>
</feature>
<proteinExistence type="predicted"/>
<name>A0ABU6K2B8_9RHOO</name>
<evidence type="ECO:0000256" key="6">
    <source>
        <dbReference type="SAM" id="Phobius"/>
    </source>
</evidence>
<evidence type="ECO:0000313" key="8">
    <source>
        <dbReference type="Proteomes" id="UP001331561"/>
    </source>
</evidence>
<feature type="transmembrane region" description="Helical" evidence="6">
    <location>
        <begin position="184"/>
        <end position="205"/>
    </location>
</feature>
<evidence type="ECO:0000256" key="1">
    <source>
        <dbReference type="ARBA" id="ARBA00004651"/>
    </source>
</evidence>
<gene>
    <name evidence="7" type="ORF">VVD49_07590</name>
</gene>
<evidence type="ECO:0000256" key="2">
    <source>
        <dbReference type="ARBA" id="ARBA00022475"/>
    </source>
</evidence>
<evidence type="ECO:0000256" key="4">
    <source>
        <dbReference type="ARBA" id="ARBA00022989"/>
    </source>
</evidence>
<feature type="transmembrane region" description="Helical" evidence="6">
    <location>
        <begin position="88"/>
        <end position="108"/>
    </location>
</feature>
<evidence type="ECO:0000256" key="5">
    <source>
        <dbReference type="ARBA" id="ARBA00023136"/>
    </source>
</evidence>
<keyword evidence="3 6" id="KW-0812">Transmembrane</keyword>
<protein>
    <submittedName>
        <fullName evidence="7">Oligosaccharide flippase family protein</fullName>
    </submittedName>
</protein>
<comment type="caution">
    <text evidence="7">The sequence shown here is derived from an EMBL/GenBank/DDBJ whole genome shotgun (WGS) entry which is preliminary data.</text>
</comment>
<dbReference type="EMBL" id="JAYXHS010000001">
    <property type="protein sequence ID" value="MEC5385582.1"/>
    <property type="molecule type" value="Genomic_DNA"/>
</dbReference>
<dbReference type="PANTHER" id="PTHR30250:SF26">
    <property type="entry name" value="PSMA PROTEIN"/>
    <property type="match status" value="1"/>
</dbReference>
<keyword evidence="5 6" id="KW-0472">Membrane</keyword>